<keyword evidence="1" id="KW-0479">Metal-binding</keyword>
<evidence type="ECO:0000256" key="1">
    <source>
        <dbReference type="PIRSR" id="PIRSR005902-1"/>
    </source>
</evidence>
<dbReference type="OrthoDB" id="9810005at2"/>
<dbReference type="Proteomes" id="UP000199153">
    <property type="component" value="Unassembled WGS sequence"/>
</dbReference>
<dbReference type="RefSeq" id="WP_093407910.1">
    <property type="nucleotide sequence ID" value="NZ_FOVL01000007.1"/>
</dbReference>
<dbReference type="AlphaFoldDB" id="A0A1I4ZUY6"/>
<name>A0A1I4ZUY6_9FLAO</name>
<dbReference type="GO" id="GO:0046872">
    <property type="term" value="F:metal ion binding"/>
    <property type="evidence" value="ECO:0007669"/>
    <property type="project" value="UniProtKB-KW"/>
</dbReference>
<organism evidence="2 3">
    <name type="scientific">Salegentibacter flavus</name>
    <dbReference type="NCBI Taxonomy" id="287099"/>
    <lineage>
        <taxon>Bacteria</taxon>
        <taxon>Pseudomonadati</taxon>
        <taxon>Bacteroidota</taxon>
        <taxon>Flavobacteriia</taxon>
        <taxon>Flavobacteriales</taxon>
        <taxon>Flavobacteriaceae</taxon>
        <taxon>Salegentibacter</taxon>
    </lineage>
</organism>
<dbReference type="GO" id="GO:0016788">
    <property type="term" value="F:hydrolase activity, acting on ester bonds"/>
    <property type="evidence" value="ECO:0007669"/>
    <property type="project" value="InterPro"/>
</dbReference>
<dbReference type="InterPro" id="IPR049677">
    <property type="entry name" value="QatD"/>
</dbReference>
<feature type="binding site" evidence="1">
    <location>
        <position position="124"/>
    </location>
    <ligand>
        <name>a divalent metal cation</name>
        <dbReference type="ChEBI" id="CHEBI:60240"/>
        <label>2</label>
    </ligand>
</feature>
<accession>A0A1I4ZUY6</accession>
<reference evidence="2 3" key="1">
    <citation type="submission" date="2016-10" db="EMBL/GenBank/DDBJ databases">
        <authorList>
            <person name="de Groot N.N."/>
        </authorList>
    </citation>
    <scope>NUCLEOTIDE SEQUENCE [LARGE SCALE GENOMIC DNA]</scope>
    <source>
        <strain evidence="2 3">DSM 17794</strain>
    </source>
</reference>
<protein>
    <submittedName>
        <fullName evidence="2">TatD DNase family protein</fullName>
    </submittedName>
</protein>
<feature type="binding site" evidence="1">
    <location>
        <position position="7"/>
    </location>
    <ligand>
        <name>a divalent metal cation</name>
        <dbReference type="ChEBI" id="CHEBI:60240"/>
        <label>1</label>
    </ligand>
</feature>
<dbReference type="PIRSF" id="PIRSF005902">
    <property type="entry name" value="DNase_TatD"/>
    <property type="match status" value="1"/>
</dbReference>
<dbReference type="Pfam" id="PF01026">
    <property type="entry name" value="TatD_DNase"/>
    <property type="match status" value="1"/>
</dbReference>
<sequence length="245" mass="28520">MHFHDTHFHLDLMKDPEAVVQQIESNKCYTIAVTNSPSVFFYSKRLSLDTKYLRAALGFHPELVAERYQELPKYLDLLPQTRYIGEVGLDNYQKTTADFHKQLVVFKKIIESCRTSGDKIITIHSRKAEKEVLQIIGPNFPGKIILHWYSGPLKLLDTALNYGYYFSVNKRMLNSQNGRKILQKLPVDRILLESDAPFTLSPNQKYHSILFQEMVSELASLKDFAPNEMFIYLNKNFKRLIETIK</sequence>
<dbReference type="SUPFAM" id="SSF51556">
    <property type="entry name" value="Metallo-dependent hydrolases"/>
    <property type="match status" value="1"/>
</dbReference>
<gene>
    <name evidence="2" type="ORF">SAMN05660413_01532</name>
</gene>
<dbReference type="PANTHER" id="PTHR46124:SF2">
    <property type="entry name" value="D-AMINOACYL-TRNA DEACYLASE"/>
    <property type="match status" value="1"/>
</dbReference>
<dbReference type="InterPro" id="IPR001130">
    <property type="entry name" value="TatD-like"/>
</dbReference>
<dbReference type="InterPro" id="IPR032466">
    <property type="entry name" value="Metal_Hydrolase"/>
</dbReference>
<dbReference type="NCBIfam" id="NF041926">
    <property type="entry name" value="QatD"/>
    <property type="match status" value="1"/>
</dbReference>
<feature type="binding site" evidence="1">
    <location>
        <position position="195"/>
    </location>
    <ligand>
        <name>a divalent metal cation</name>
        <dbReference type="ChEBI" id="CHEBI:60240"/>
        <label>1</label>
    </ligand>
</feature>
<keyword evidence="3" id="KW-1185">Reference proteome</keyword>
<dbReference type="Gene3D" id="3.20.20.140">
    <property type="entry name" value="Metal-dependent hydrolases"/>
    <property type="match status" value="1"/>
</dbReference>
<proteinExistence type="predicted"/>
<dbReference type="EMBL" id="FOVL01000007">
    <property type="protein sequence ID" value="SFN53873.1"/>
    <property type="molecule type" value="Genomic_DNA"/>
</dbReference>
<dbReference type="STRING" id="287099.SAMN05660413_01532"/>
<dbReference type="PANTHER" id="PTHR46124">
    <property type="entry name" value="D-AMINOACYL-TRNA DEACYLASE"/>
    <property type="match status" value="1"/>
</dbReference>
<feature type="binding site" evidence="1">
    <location>
        <position position="147"/>
    </location>
    <ligand>
        <name>a divalent metal cation</name>
        <dbReference type="ChEBI" id="CHEBI:60240"/>
        <label>2</label>
    </ligand>
</feature>
<feature type="binding site" evidence="1">
    <location>
        <position position="86"/>
    </location>
    <ligand>
        <name>a divalent metal cation</name>
        <dbReference type="ChEBI" id="CHEBI:60240"/>
        <label>1</label>
    </ligand>
</feature>
<dbReference type="CDD" id="cd01310">
    <property type="entry name" value="TatD_DNAse"/>
    <property type="match status" value="1"/>
</dbReference>
<evidence type="ECO:0000313" key="2">
    <source>
        <dbReference type="EMBL" id="SFN53873.1"/>
    </source>
</evidence>
<feature type="binding site" evidence="1">
    <location>
        <position position="9"/>
    </location>
    <ligand>
        <name>a divalent metal cation</name>
        <dbReference type="ChEBI" id="CHEBI:60240"/>
        <label>1</label>
    </ligand>
</feature>
<evidence type="ECO:0000313" key="3">
    <source>
        <dbReference type="Proteomes" id="UP000199153"/>
    </source>
</evidence>